<protein>
    <recommendedName>
        <fullName evidence="4 13">CRISPR-associated exonuclease Cas4</fullName>
        <ecNumber evidence="3 13">3.1.12.1</ecNumber>
    </recommendedName>
</protein>
<reference evidence="15" key="1">
    <citation type="submission" date="2016-08" db="EMBL/GenBank/DDBJ databases">
        <title>Complete Genome Seqeunce of Paenibacillus sp. BIHB 4019 from tea rhizoplane.</title>
        <authorList>
            <person name="Thakur R."/>
            <person name="Swarnkar M.K."/>
            <person name="Gulati A."/>
        </authorList>
    </citation>
    <scope>NUCLEOTIDE SEQUENCE [LARGE SCALE GENOMIC DNA]</scope>
    <source>
        <strain evidence="15">BIHB4019</strain>
    </source>
</reference>
<dbReference type="Gene3D" id="3.90.320.10">
    <property type="match status" value="1"/>
</dbReference>
<proteinExistence type="inferred from homology"/>
<comment type="function">
    <text evidence="13">CRISPR (clustered regularly interspaced short palindromic repeat) is an adaptive immune system that provides protection against mobile genetic elements (viruses, transposable elements and conjugative plasmids). CRISPR clusters contain sequences complementary to antecedent mobile elements and target invading nucleic acids. CRISPR clusters are transcribed and processed into CRISPR RNA (crRNA).</text>
</comment>
<keyword evidence="5 13" id="KW-0540">Nuclease</keyword>
<keyword evidence="8 13" id="KW-0269">Exonuclease</keyword>
<keyword evidence="6 13" id="KW-0479">Metal-binding</keyword>
<sequence length="234" mass="26621">MLYQEDNLLMLSGVQHYAFCKRQWSLIHIEQQWSENVLTYEGQQMHGRADDPYFSETRGDVLISRALPLVCYSIGFYGKADVVEFHAVVSSRSGSIIGERDAIALPGREGLWRPFPVEYKRGKPKSGDWDEVQLCAQAMALEEMFGVQLTEGALYYGERGRRVSVTLTEGLRRRVYALFEEMHGLFLAGVTLPAVYSSKCKNCSLLDICMPAILSRKSKQTRGYLQHYLDKEMG</sequence>
<keyword evidence="11 13" id="KW-0051">Antiviral defense</keyword>
<keyword evidence="12 13" id="KW-0464">Manganese</keyword>
<evidence type="ECO:0000256" key="4">
    <source>
        <dbReference type="ARBA" id="ARBA00020049"/>
    </source>
</evidence>
<comment type="cofactor">
    <cofactor evidence="13">
        <name>iron-sulfur cluster</name>
        <dbReference type="ChEBI" id="CHEBI:30408"/>
    </cofactor>
</comment>
<dbReference type="InterPro" id="IPR022765">
    <property type="entry name" value="Dna2/Cas4_DUF83"/>
</dbReference>
<feature type="domain" description="DUF83" evidence="14">
    <location>
        <begin position="115"/>
        <end position="210"/>
    </location>
</feature>
<evidence type="ECO:0000256" key="7">
    <source>
        <dbReference type="ARBA" id="ARBA00022801"/>
    </source>
</evidence>
<gene>
    <name evidence="15" type="ORF">BBD42_29425</name>
</gene>
<dbReference type="NCBIfam" id="TIGR00372">
    <property type="entry name" value="cas4"/>
    <property type="match status" value="1"/>
</dbReference>
<dbReference type="GO" id="GO:0051536">
    <property type="term" value="F:iron-sulfur cluster binding"/>
    <property type="evidence" value="ECO:0007669"/>
    <property type="project" value="UniProtKB-KW"/>
</dbReference>
<evidence type="ECO:0000256" key="11">
    <source>
        <dbReference type="ARBA" id="ARBA00023118"/>
    </source>
</evidence>
<dbReference type="GO" id="GO:0046872">
    <property type="term" value="F:metal ion binding"/>
    <property type="evidence" value="ECO:0007669"/>
    <property type="project" value="UniProtKB-KW"/>
</dbReference>
<evidence type="ECO:0000256" key="3">
    <source>
        <dbReference type="ARBA" id="ARBA00012768"/>
    </source>
</evidence>
<name>A0A1B2DTM3_9BACL</name>
<dbReference type="EMBL" id="CP016808">
    <property type="protein sequence ID" value="ANY71064.1"/>
    <property type="molecule type" value="Genomic_DNA"/>
</dbReference>
<organism evidence="15">
    <name type="scientific">Paenibacillus sp. BIHB 4019</name>
    <dbReference type="NCBI Taxonomy" id="1870819"/>
    <lineage>
        <taxon>Bacteria</taxon>
        <taxon>Bacillati</taxon>
        <taxon>Bacillota</taxon>
        <taxon>Bacilli</taxon>
        <taxon>Bacillales</taxon>
        <taxon>Paenibacillaceae</taxon>
        <taxon>Paenibacillus</taxon>
    </lineage>
</organism>
<keyword evidence="7 13" id="KW-0378">Hydrolase</keyword>
<dbReference type="InterPro" id="IPR013343">
    <property type="entry name" value="CRISPR-assoc_prot_Cas4"/>
</dbReference>
<dbReference type="PANTHER" id="PTHR36531:SF6">
    <property type="entry name" value="DNA REPLICATION ATP-DEPENDENT HELICASE_NUCLEASE DNA2"/>
    <property type="match status" value="1"/>
</dbReference>
<comment type="similarity">
    <text evidence="2 13">Belongs to the CRISPR-associated exonuclease Cas4 family.</text>
</comment>
<evidence type="ECO:0000256" key="10">
    <source>
        <dbReference type="ARBA" id="ARBA00023014"/>
    </source>
</evidence>
<dbReference type="GO" id="GO:0004527">
    <property type="term" value="F:exonuclease activity"/>
    <property type="evidence" value="ECO:0007669"/>
    <property type="project" value="UniProtKB-KW"/>
</dbReference>
<dbReference type="PANTHER" id="PTHR36531">
    <property type="entry name" value="CRISPR-ASSOCIATED EXONUCLEASE CAS4"/>
    <property type="match status" value="1"/>
</dbReference>
<keyword evidence="10 13" id="KW-0411">Iron-sulfur</keyword>
<evidence type="ECO:0000256" key="12">
    <source>
        <dbReference type="ARBA" id="ARBA00023211"/>
    </source>
</evidence>
<evidence type="ECO:0000256" key="8">
    <source>
        <dbReference type="ARBA" id="ARBA00022839"/>
    </source>
</evidence>
<evidence type="ECO:0000313" key="15">
    <source>
        <dbReference type="EMBL" id="ANY71064.1"/>
    </source>
</evidence>
<dbReference type="InterPro" id="IPR011604">
    <property type="entry name" value="PDDEXK-like_dom_sf"/>
</dbReference>
<dbReference type="Pfam" id="PF01930">
    <property type="entry name" value="Cas_Cas4"/>
    <property type="match status" value="1"/>
</dbReference>
<comment type="cofactor">
    <cofactor evidence="13">
        <name>Mg(2+)</name>
        <dbReference type="ChEBI" id="CHEBI:18420"/>
    </cofactor>
    <cofactor evidence="13">
        <name>Mn(2+)</name>
        <dbReference type="ChEBI" id="CHEBI:29035"/>
    </cofactor>
    <text evidence="13">Mg(2+) or Mn(2+) required for ssDNA cleavage activity.</text>
</comment>
<dbReference type="EC" id="3.1.12.1" evidence="3 13"/>
<evidence type="ECO:0000256" key="6">
    <source>
        <dbReference type="ARBA" id="ARBA00022723"/>
    </source>
</evidence>
<evidence type="ECO:0000256" key="13">
    <source>
        <dbReference type="RuleBase" id="RU365022"/>
    </source>
</evidence>
<dbReference type="InterPro" id="IPR051827">
    <property type="entry name" value="Cas4_exonuclease"/>
</dbReference>
<dbReference type="GO" id="GO:0051607">
    <property type="term" value="P:defense response to virus"/>
    <property type="evidence" value="ECO:0007669"/>
    <property type="project" value="UniProtKB-KW"/>
</dbReference>
<dbReference type="AlphaFoldDB" id="A0A1B2DTM3"/>
<evidence type="ECO:0000256" key="9">
    <source>
        <dbReference type="ARBA" id="ARBA00023004"/>
    </source>
</evidence>
<evidence type="ECO:0000256" key="1">
    <source>
        <dbReference type="ARBA" id="ARBA00001966"/>
    </source>
</evidence>
<evidence type="ECO:0000259" key="14">
    <source>
        <dbReference type="Pfam" id="PF01930"/>
    </source>
</evidence>
<evidence type="ECO:0000256" key="2">
    <source>
        <dbReference type="ARBA" id="ARBA00009189"/>
    </source>
</evidence>
<keyword evidence="9 13" id="KW-0408">Iron</keyword>
<comment type="cofactor">
    <cofactor evidence="1">
        <name>[4Fe-4S] cluster</name>
        <dbReference type="ChEBI" id="CHEBI:49883"/>
    </cofactor>
</comment>
<evidence type="ECO:0000256" key="5">
    <source>
        <dbReference type="ARBA" id="ARBA00022722"/>
    </source>
</evidence>
<accession>A0A1B2DTM3</accession>